<protein>
    <submittedName>
        <fullName evidence="1">Uncharacterized protein</fullName>
    </submittedName>
</protein>
<keyword evidence="2" id="KW-1185">Reference proteome</keyword>
<evidence type="ECO:0000313" key="2">
    <source>
        <dbReference type="Proteomes" id="UP000683925"/>
    </source>
</evidence>
<evidence type="ECO:0000313" key="1">
    <source>
        <dbReference type="EMBL" id="CAD8185618.1"/>
    </source>
</evidence>
<dbReference type="EMBL" id="CAJJDP010000085">
    <property type="protein sequence ID" value="CAD8185618.1"/>
    <property type="molecule type" value="Genomic_DNA"/>
</dbReference>
<gene>
    <name evidence="1" type="ORF">POCTA_138.1.T0860052</name>
</gene>
<reference evidence="1" key="1">
    <citation type="submission" date="2021-01" db="EMBL/GenBank/DDBJ databases">
        <authorList>
            <consortium name="Genoscope - CEA"/>
            <person name="William W."/>
        </authorList>
    </citation>
    <scope>NUCLEOTIDE SEQUENCE</scope>
</reference>
<dbReference type="AlphaFoldDB" id="A0A8S1W5R3"/>
<accession>A0A8S1W5R3</accession>
<name>A0A8S1W5R3_PAROT</name>
<proteinExistence type="predicted"/>
<dbReference type="Proteomes" id="UP000683925">
    <property type="component" value="Unassembled WGS sequence"/>
</dbReference>
<organism evidence="1 2">
    <name type="scientific">Paramecium octaurelia</name>
    <dbReference type="NCBI Taxonomy" id="43137"/>
    <lineage>
        <taxon>Eukaryota</taxon>
        <taxon>Sar</taxon>
        <taxon>Alveolata</taxon>
        <taxon>Ciliophora</taxon>
        <taxon>Intramacronucleata</taxon>
        <taxon>Oligohymenophorea</taxon>
        <taxon>Peniculida</taxon>
        <taxon>Parameciidae</taxon>
        <taxon>Paramecium</taxon>
    </lineage>
</organism>
<sequence>MNYQRNIWKVIQLLHIYNEKLHTGKIYLQIKIIAQYSKLQKYEHSYPRKTKLRKSLKNTKINGQGQTTSYDGLTHQFIQKSSWELLQNLWKPNKFQIKNRLDGHDFAHYQK</sequence>
<comment type="caution">
    <text evidence="1">The sequence shown here is derived from an EMBL/GenBank/DDBJ whole genome shotgun (WGS) entry which is preliminary data.</text>
</comment>